<protein>
    <submittedName>
        <fullName evidence="1">Uncharacterized protein</fullName>
    </submittedName>
</protein>
<accession>A0AAD5YW93</accession>
<reference evidence="1" key="1">
    <citation type="submission" date="2022-07" db="EMBL/GenBank/DDBJ databases">
        <title>Genome Sequence of Leucocoprinus birnbaumii.</title>
        <authorList>
            <person name="Buettner E."/>
        </authorList>
    </citation>
    <scope>NUCLEOTIDE SEQUENCE</scope>
    <source>
        <strain evidence="1">VT141</strain>
    </source>
</reference>
<name>A0AAD5YW93_9AGAR</name>
<dbReference type="EMBL" id="JANIEX010000364">
    <property type="protein sequence ID" value="KAJ3568150.1"/>
    <property type="molecule type" value="Genomic_DNA"/>
</dbReference>
<evidence type="ECO:0000313" key="2">
    <source>
        <dbReference type="Proteomes" id="UP001213000"/>
    </source>
</evidence>
<comment type="caution">
    <text evidence="1">The sequence shown here is derived from an EMBL/GenBank/DDBJ whole genome shotgun (WGS) entry which is preliminary data.</text>
</comment>
<organism evidence="1 2">
    <name type="scientific">Leucocoprinus birnbaumii</name>
    <dbReference type="NCBI Taxonomy" id="56174"/>
    <lineage>
        <taxon>Eukaryota</taxon>
        <taxon>Fungi</taxon>
        <taxon>Dikarya</taxon>
        <taxon>Basidiomycota</taxon>
        <taxon>Agaricomycotina</taxon>
        <taxon>Agaricomycetes</taxon>
        <taxon>Agaricomycetidae</taxon>
        <taxon>Agaricales</taxon>
        <taxon>Agaricineae</taxon>
        <taxon>Agaricaceae</taxon>
        <taxon>Leucocoprinus</taxon>
    </lineage>
</organism>
<dbReference type="Proteomes" id="UP001213000">
    <property type="component" value="Unassembled WGS sequence"/>
</dbReference>
<proteinExistence type="predicted"/>
<gene>
    <name evidence="1" type="ORF">NP233_g5909</name>
</gene>
<dbReference type="AlphaFoldDB" id="A0AAD5YW93"/>
<sequence>MATLGLPMRSVSYDHSVHATDSSKPDSNSVKFPHTRAQLSAIARQYKPGDAYETEADVDDLNRVPSSLVNKVVSLLVDEKEDELKALLKETYGLDDETVSNPLQVGRPET</sequence>
<evidence type="ECO:0000313" key="1">
    <source>
        <dbReference type="EMBL" id="KAJ3568150.1"/>
    </source>
</evidence>
<keyword evidence="2" id="KW-1185">Reference proteome</keyword>